<sequence length="14" mass="1498">NHACTPVSKETAHC</sequence>
<dbReference type="EMBL" id="FZQP02001942">
    <property type="protein sequence ID" value="VVC94320.1"/>
    <property type="molecule type" value="Genomic_DNA"/>
</dbReference>
<evidence type="ECO:0000313" key="1">
    <source>
        <dbReference type="EMBL" id="VVC94320.1"/>
    </source>
</evidence>
<proteinExistence type="predicted"/>
<accession>A0A5E4QBA4</accession>
<dbReference type="Proteomes" id="UP000324832">
    <property type="component" value="Unassembled WGS sequence"/>
</dbReference>
<protein>
    <submittedName>
        <fullName evidence="1">Uncharacterized protein</fullName>
    </submittedName>
</protein>
<reference evidence="1 2" key="1">
    <citation type="submission" date="2017-07" db="EMBL/GenBank/DDBJ databases">
        <authorList>
            <person name="Talla V."/>
            <person name="Backstrom N."/>
        </authorList>
    </citation>
    <scope>NUCLEOTIDE SEQUENCE [LARGE SCALE GENOMIC DNA]</scope>
</reference>
<organism evidence="1 2">
    <name type="scientific">Leptidea sinapis</name>
    <dbReference type="NCBI Taxonomy" id="189913"/>
    <lineage>
        <taxon>Eukaryota</taxon>
        <taxon>Metazoa</taxon>
        <taxon>Ecdysozoa</taxon>
        <taxon>Arthropoda</taxon>
        <taxon>Hexapoda</taxon>
        <taxon>Insecta</taxon>
        <taxon>Pterygota</taxon>
        <taxon>Neoptera</taxon>
        <taxon>Endopterygota</taxon>
        <taxon>Lepidoptera</taxon>
        <taxon>Glossata</taxon>
        <taxon>Ditrysia</taxon>
        <taxon>Papilionoidea</taxon>
        <taxon>Pieridae</taxon>
        <taxon>Dismorphiinae</taxon>
        <taxon>Leptidea</taxon>
    </lineage>
</organism>
<keyword evidence="2" id="KW-1185">Reference proteome</keyword>
<feature type="non-terminal residue" evidence="1">
    <location>
        <position position="1"/>
    </location>
</feature>
<gene>
    <name evidence="1" type="ORF">LSINAPIS_LOCUS6299</name>
</gene>
<evidence type="ECO:0000313" key="2">
    <source>
        <dbReference type="Proteomes" id="UP000324832"/>
    </source>
</evidence>
<name>A0A5E4QBA4_9NEOP</name>